<name>A0ABV9YWD5_9PSEU</name>
<dbReference type="InterPro" id="IPR029510">
    <property type="entry name" value="Ald_DH_CS_GLU"/>
</dbReference>
<reference evidence="7" key="1">
    <citation type="journal article" date="2019" name="Int. J. Syst. Evol. Microbiol.">
        <title>The Global Catalogue of Microorganisms (GCM) 10K type strain sequencing project: providing services to taxonomists for standard genome sequencing and annotation.</title>
        <authorList>
            <consortium name="The Broad Institute Genomics Platform"/>
            <consortium name="The Broad Institute Genome Sequencing Center for Infectious Disease"/>
            <person name="Wu L."/>
            <person name="Ma J."/>
        </authorList>
    </citation>
    <scope>NUCLEOTIDE SEQUENCE [LARGE SCALE GENOMIC DNA]</scope>
    <source>
        <strain evidence="7">CGMCC 4.7093</strain>
    </source>
</reference>
<evidence type="ECO:0000256" key="2">
    <source>
        <dbReference type="ARBA" id="ARBA00023002"/>
    </source>
</evidence>
<dbReference type="InterPro" id="IPR016161">
    <property type="entry name" value="Ald_DH/histidinol_DH"/>
</dbReference>
<dbReference type="InterPro" id="IPR016162">
    <property type="entry name" value="Ald_DH_N"/>
</dbReference>
<evidence type="ECO:0000259" key="5">
    <source>
        <dbReference type="Pfam" id="PF00171"/>
    </source>
</evidence>
<evidence type="ECO:0000313" key="6">
    <source>
        <dbReference type="EMBL" id="MFC5065650.1"/>
    </source>
</evidence>
<protein>
    <submittedName>
        <fullName evidence="6">Aldehyde dehydrogenase family protein</fullName>
    </submittedName>
</protein>
<dbReference type="EMBL" id="JBHSIV010000042">
    <property type="protein sequence ID" value="MFC5065650.1"/>
    <property type="molecule type" value="Genomic_DNA"/>
</dbReference>
<dbReference type="RefSeq" id="WP_378038974.1">
    <property type="nucleotide sequence ID" value="NZ_JBHSIV010000042.1"/>
</dbReference>
<gene>
    <name evidence="6" type="ORF">ACFPBZ_25775</name>
</gene>
<dbReference type="PROSITE" id="PS00687">
    <property type="entry name" value="ALDEHYDE_DEHYDR_GLU"/>
    <property type="match status" value="1"/>
</dbReference>
<dbReference type="InterPro" id="IPR015590">
    <property type="entry name" value="Aldehyde_DH_dom"/>
</dbReference>
<dbReference type="Pfam" id="PF00171">
    <property type="entry name" value="Aldedh"/>
    <property type="match status" value="1"/>
</dbReference>
<dbReference type="PANTHER" id="PTHR43111:SF1">
    <property type="entry name" value="ALDEHYDE DEHYDROGENASE B-RELATED"/>
    <property type="match status" value="1"/>
</dbReference>
<dbReference type="Gene3D" id="3.40.605.10">
    <property type="entry name" value="Aldehyde Dehydrogenase, Chain A, domain 1"/>
    <property type="match status" value="1"/>
</dbReference>
<evidence type="ECO:0000256" key="3">
    <source>
        <dbReference type="PROSITE-ProRule" id="PRU10007"/>
    </source>
</evidence>
<accession>A0ABV9YWD5</accession>
<dbReference type="PANTHER" id="PTHR43111">
    <property type="entry name" value="ALDEHYDE DEHYDROGENASE B-RELATED"/>
    <property type="match status" value="1"/>
</dbReference>
<evidence type="ECO:0000256" key="4">
    <source>
        <dbReference type="RuleBase" id="RU003345"/>
    </source>
</evidence>
<proteinExistence type="inferred from homology"/>
<dbReference type="InterPro" id="IPR016160">
    <property type="entry name" value="Ald_DH_CS_CYS"/>
</dbReference>
<feature type="active site" evidence="3">
    <location>
        <position position="263"/>
    </location>
</feature>
<dbReference type="PROSITE" id="PS00070">
    <property type="entry name" value="ALDEHYDE_DEHYDR_CYS"/>
    <property type="match status" value="1"/>
</dbReference>
<dbReference type="Proteomes" id="UP001595947">
    <property type="component" value="Unassembled WGS sequence"/>
</dbReference>
<feature type="domain" description="Aldehyde dehydrogenase" evidence="5">
    <location>
        <begin position="35"/>
        <end position="494"/>
    </location>
</feature>
<dbReference type="SUPFAM" id="SSF53720">
    <property type="entry name" value="ALDH-like"/>
    <property type="match status" value="1"/>
</dbReference>
<evidence type="ECO:0000313" key="7">
    <source>
        <dbReference type="Proteomes" id="UP001595947"/>
    </source>
</evidence>
<comment type="caution">
    <text evidence="6">The sequence shown here is derived from an EMBL/GenBank/DDBJ whole genome shotgun (WGS) entry which is preliminary data.</text>
</comment>
<dbReference type="InterPro" id="IPR016163">
    <property type="entry name" value="Ald_DH_C"/>
</dbReference>
<organism evidence="6 7">
    <name type="scientific">Actinomycetospora atypica</name>
    <dbReference type="NCBI Taxonomy" id="1290095"/>
    <lineage>
        <taxon>Bacteria</taxon>
        <taxon>Bacillati</taxon>
        <taxon>Actinomycetota</taxon>
        <taxon>Actinomycetes</taxon>
        <taxon>Pseudonocardiales</taxon>
        <taxon>Pseudonocardiaceae</taxon>
        <taxon>Actinomycetospora</taxon>
    </lineage>
</organism>
<keyword evidence="2 4" id="KW-0560">Oxidoreductase</keyword>
<sequence length="507" mass="55132">MTTYAPPGTDGSVVTFKSRYDHWIGGEYVAPVKGQYFENPTPITGQNFCEVARGTAEDVEKALDAAWAAAPAWGKTSVGERAGILNKMADRMEANLEKIAIAESWENGKACRETLVADIPLAIDHLRYFAGAIRAQEGSLSQIDEDTVAYHFHEPLGVVGQIIPWNFPILMAIWKLAPALAAGNAVVLKPAEQTPASIHVLMDVVGDLLPAGVLNIVNGFGVEAGKPLASSPRIRKIAFTGETTTGRLISQYASENLIPVTLELGGKSPNVFFDDVSSQNDAFYDKALEGFAMFALNQGEVCTCPSRALIQQGHYDEFLAQAVKRTEQVKQGNPLDTDTMIGAQASNDQFEKILSYIDIGRQEGAKILCGGEKSDLGGDLSGGYYIQPTVFEGNNAMRIFQEEIFGPVLSVAKFTDYADAMSIANDTLYGLGAGVWSRDNTTAYRAGRDIQAGRVWVNNYHQYPAHAAFGGYKQSGIGRENHKMMLDHYQQTKNLLVSYSQNAQGFF</sequence>
<comment type="similarity">
    <text evidence="1 4">Belongs to the aldehyde dehydrogenase family.</text>
</comment>
<dbReference type="Gene3D" id="3.40.309.10">
    <property type="entry name" value="Aldehyde Dehydrogenase, Chain A, domain 2"/>
    <property type="match status" value="1"/>
</dbReference>
<evidence type="ECO:0000256" key="1">
    <source>
        <dbReference type="ARBA" id="ARBA00009986"/>
    </source>
</evidence>
<keyword evidence="7" id="KW-1185">Reference proteome</keyword>